<evidence type="ECO:0000256" key="2">
    <source>
        <dbReference type="SAM" id="SignalP"/>
    </source>
</evidence>
<name>A0A5N5CZ80_9PEZI</name>
<accession>A0A5N5CZ80</accession>
<dbReference type="PANTHER" id="PTHR33393:SF13">
    <property type="entry name" value="PGA BIOSYNTHESIS PROTEIN CAPA"/>
    <property type="match status" value="1"/>
</dbReference>
<dbReference type="InterPro" id="IPR029052">
    <property type="entry name" value="Metallo-depent_PP-like"/>
</dbReference>
<evidence type="ECO:0000313" key="4">
    <source>
        <dbReference type="EMBL" id="KAB2570673.1"/>
    </source>
</evidence>
<organism evidence="4 5">
    <name type="scientific">Lasiodiplodia theobromae</name>
    <dbReference type="NCBI Taxonomy" id="45133"/>
    <lineage>
        <taxon>Eukaryota</taxon>
        <taxon>Fungi</taxon>
        <taxon>Dikarya</taxon>
        <taxon>Ascomycota</taxon>
        <taxon>Pezizomycotina</taxon>
        <taxon>Dothideomycetes</taxon>
        <taxon>Dothideomycetes incertae sedis</taxon>
        <taxon>Botryosphaeriales</taxon>
        <taxon>Botryosphaeriaceae</taxon>
        <taxon>Lasiodiplodia</taxon>
    </lineage>
</organism>
<dbReference type="OrthoDB" id="189619at2759"/>
<evidence type="ECO:0000259" key="3">
    <source>
        <dbReference type="SMART" id="SM00854"/>
    </source>
</evidence>
<proteinExistence type="inferred from homology"/>
<comment type="caution">
    <text evidence="4">The sequence shown here is derived from an EMBL/GenBank/DDBJ whole genome shotgun (WGS) entry which is preliminary data.</text>
</comment>
<gene>
    <name evidence="4" type="ORF">DBV05_g10658</name>
</gene>
<dbReference type="AlphaFoldDB" id="A0A5N5CZ80"/>
<dbReference type="Pfam" id="PF09587">
    <property type="entry name" value="PGA_cap"/>
    <property type="match status" value="1"/>
</dbReference>
<evidence type="ECO:0000256" key="1">
    <source>
        <dbReference type="ARBA" id="ARBA00005662"/>
    </source>
</evidence>
<comment type="similarity">
    <text evidence="1">Belongs to the CapA family.</text>
</comment>
<protein>
    <recommendedName>
        <fullName evidence="3">Capsule synthesis protein CapA domain-containing protein</fullName>
    </recommendedName>
</protein>
<evidence type="ECO:0000313" key="5">
    <source>
        <dbReference type="Proteomes" id="UP000325902"/>
    </source>
</evidence>
<sequence length="459" mass="47838">MSPKPLHLTAAMAVLAAQHASSQTFTLAASGDFIGELVPTNNTRVHAVWDLFRSADFGFFNMEGSLFTSNMSTSPDGITTIYPASENGKSNTYGDVGGGPYYDPSQAALLAAAGFTLASHANNHAFDYAEAGMFATQHALSAANVTFAGSGASLQEARKPAVRQSADGSTRLALVAAAGTHTLQSVAGAGDDGFRPRPGISALRASVVTVVDAAGFAAIKAVARAQGQAVLGDDDSTADIVLYTGQYPYAWSTWRLASDEQPVGLAWAVNEDDYVGILDSVRAARDEADAVVFSLHAHESFAGVDDSANPLPLEATVPAAYTQNISRAAVAAGAEVVLVHGPHHLRGVEVYAGKPIFYGLGSLTYSLGLHYGGYDLPIEWDDGVVAVTRFEDGVLAGVELHPLVHGQLTNDTESGESALPKIAPPAQAVRILEHLKTVSEPFGTTIAVREGVGYVELGL</sequence>
<dbReference type="PANTHER" id="PTHR33393">
    <property type="entry name" value="POLYGLUTAMINE SYNTHESIS ACCESSORY PROTEIN RV0574C-RELATED"/>
    <property type="match status" value="1"/>
</dbReference>
<keyword evidence="2" id="KW-0732">Signal</keyword>
<dbReference type="EMBL" id="VCHE01000126">
    <property type="protein sequence ID" value="KAB2570673.1"/>
    <property type="molecule type" value="Genomic_DNA"/>
</dbReference>
<keyword evidence="5" id="KW-1185">Reference proteome</keyword>
<reference evidence="4 5" key="1">
    <citation type="journal article" date="2019" name="Sci. Rep.">
        <title>A multi-omics analysis of the grapevine pathogen Lasiodiplodia theobromae reveals that temperature affects the expression of virulence- and pathogenicity-related genes.</title>
        <authorList>
            <person name="Felix C."/>
            <person name="Meneses R."/>
            <person name="Goncalves M.F.M."/>
            <person name="Tilleman L."/>
            <person name="Duarte A.S."/>
            <person name="Jorrin-Novo J.V."/>
            <person name="Van de Peer Y."/>
            <person name="Deforce D."/>
            <person name="Van Nieuwerburgh F."/>
            <person name="Esteves A.C."/>
            <person name="Alves A."/>
        </authorList>
    </citation>
    <scope>NUCLEOTIDE SEQUENCE [LARGE SCALE GENOMIC DNA]</scope>
    <source>
        <strain evidence="4 5">LA-SOL3</strain>
    </source>
</reference>
<dbReference type="Proteomes" id="UP000325902">
    <property type="component" value="Unassembled WGS sequence"/>
</dbReference>
<feature type="signal peptide" evidence="2">
    <location>
        <begin position="1"/>
        <end position="22"/>
    </location>
</feature>
<feature type="domain" description="Capsule synthesis protein CapA" evidence="3">
    <location>
        <begin position="26"/>
        <end position="367"/>
    </location>
</feature>
<dbReference type="SUPFAM" id="SSF56300">
    <property type="entry name" value="Metallo-dependent phosphatases"/>
    <property type="match status" value="1"/>
</dbReference>
<dbReference type="InterPro" id="IPR019079">
    <property type="entry name" value="Capsule_synth_CapA"/>
</dbReference>
<feature type="chain" id="PRO_5025002001" description="Capsule synthesis protein CapA domain-containing protein" evidence="2">
    <location>
        <begin position="23"/>
        <end position="459"/>
    </location>
</feature>
<dbReference type="SMART" id="SM00854">
    <property type="entry name" value="PGA_cap"/>
    <property type="match status" value="1"/>
</dbReference>
<dbReference type="InterPro" id="IPR052169">
    <property type="entry name" value="CW_Biosynth-Accessory"/>
</dbReference>